<sequence>MNKFDYQNDNYDFLLQIKAEQDAAEILHKAMDCELFTAIEEGRSFSDLANGLHLDDQEAHLFLGVIEKMGLIIRKEGYLFNTPVSMKYLSKTSPFYSLDALINGEFSGMFIAEKLMPILEYFKGNVCIERFLSDAISSSIRNFLMKQCTEIFFDVHLPYDLVITGGNYEKCAQTITDDAVIAVIGSYAEESSLPTAIRSYQAYLKKDSSMFSVNALAAKDVTAFFEKKQMMQTPLLQLTRDISVIFASKNKNRLKELAISAEAQLRAKLKRLPVQSVTPIHPQDVVTAHWVIDHCRYGCSSYGEKCCPPNSPSYEETRVKLDSYTKAFLIEGQPPTRMFQRVMLDAEKTAFKQGFYKAFAFWAGPCHLCSECKQPAPPKKCTATRPSMESAGMDVFATVAKQGFTMRTLKDKNEFVKYFGLLLLE</sequence>
<evidence type="ECO:0000313" key="2">
    <source>
        <dbReference type="Proteomes" id="UP000430508"/>
    </source>
</evidence>
<organism evidence="1 2">
    <name type="scientific">Dehalobacter restrictus</name>
    <dbReference type="NCBI Taxonomy" id="55583"/>
    <lineage>
        <taxon>Bacteria</taxon>
        <taxon>Bacillati</taxon>
        <taxon>Bacillota</taxon>
        <taxon>Clostridia</taxon>
        <taxon>Eubacteriales</taxon>
        <taxon>Desulfitobacteriaceae</taxon>
        <taxon>Dehalobacter</taxon>
    </lineage>
</organism>
<dbReference type="AlphaFoldDB" id="A0A857DJU2"/>
<dbReference type="Proteomes" id="UP000430508">
    <property type="component" value="Chromosome"/>
</dbReference>
<dbReference type="EMBL" id="CP046996">
    <property type="protein sequence ID" value="QHA00981.1"/>
    <property type="molecule type" value="Genomic_DNA"/>
</dbReference>
<evidence type="ECO:0000313" key="1">
    <source>
        <dbReference type="EMBL" id="QHA00981.1"/>
    </source>
</evidence>
<dbReference type="InterPro" id="IPR036388">
    <property type="entry name" value="WH-like_DNA-bd_sf"/>
</dbReference>
<name>A0A857DJU2_9FIRM</name>
<protein>
    <submittedName>
        <fullName evidence="1">Uncharacterized protein</fullName>
    </submittedName>
</protein>
<accession>A0A857DJU2</accession>
<proteinExistence type="predicted"/>
<dbReference type="Gene3D" id="1.10.10.10">
    <property type="entry name" value="Winged helix-like DNA-binding domain superfamily/Winged helix DNA-binding domain"/>
    <property type="match status" value="1"/>
</dbReference>
<gene>
    <name evidence="1" type="ORF">GQ588_10220</name>
</gene>
<dbReference type="Pfam" id="PF10050">
    <property type="entry name" value="DUF2284"/>
    <property type="match status" value="1"/>
</dbReference>
<dbReference type="InterPro" id="IPR019271">
    <property type="entry name" value="DUF2284_metal-binding"/>
</dbReference>
<reference evidence="1 2" key="1">
    <citation type="submission" date="2019-12" db="EMBL/GenBank/DDBJ databases">
        <title>Sequence classification of anaerobic respiratory reductive dehalogenases: First we see many, then we see few.</title>
        <authorList>
            <person name="Molenda O."/>
            <person name="Puentes Jacome L.A."/>
            <person name="Cao X."/>
            <person name="Nesbo C.L."/>
            <person name="Tang S."/>
            <person name="Morson N."/>
            <person name="Patron J."/>
            <person name="Lomheim L."/>
            <person name="Wishart D.S."/>
            <person name="Edwards E.A."/>
        </authorList>
    </citation>
    <scope>NUCLEOTIDE SEQUENCE [LARGE SCALE GENOMIC DNA]</scope>
    <source>
        <strain evidence="1 2">12DCA</strain>
    </source>
</reference>
<dbReference type="RefSeq" id="WP_158208348.1">
    <property type="nucleotide sequence ID" value="NZ_CP046996.1"/>
</dbReference>